<dbReference type="Pfam" id="PF22725">
    <property type="entry name" value="GFO_IDH_MocA_C3"/>
    <property type="match status" value="1"/>
</dbReference>
<dbReference type="Pfam" id="PF01408">
    <property type="entry name" value="GFO_IDH_MocA"/>
    <property type="match status" value="1"/>
</dbReference>
<dbReference type="InterPro" id="IPR051317">
    <property type="entry name" value="Gfo/Idh/MocA_oxidoreduct"/>
</dbReference>
<reference evidence="4" key="1">
    <citation type="journal article" date="2019" name="Int. J. Syst. Evol. Microbiol.">
        <title>The Global Catalogue of Microorganisms (GCM) 10K type strain sequencing project: providing services to taxonomists for standard genome sequencing and annotation.</title>
        <authorList>
            <consortium name="The Broad Institute Genomics Platform"/>
            <consortium name="The Broad Institute Genome Sequencing Center for Infectious Disease"/>
            <person name="Wu L."/>
            <person name="Ma J."/>
        </authorList>
    </citation>
    <scope>NUCLEOTIDE SEQUENCE [LARGE SCALE GENOMIC DNA]</scope>
    <source>
        <strain evidence="4">CCUG 60023</strain>
    </source>
</reference>
<dbReference type="PANTHER" id="PTHR43708:SF8">
    <property type="entry name" value="OXIDOREDUCTASE"/>
    <property type="match status" value="1"/>
</dbReference>
<organism evidence="3 4">
    <name type="scientific">Pseudahrensia aquimaris</name>
    <dbReference type="NCBI Taxonomy" id="744461"/>
    <lineage>
        <taxon>Bacteria</taxon>
        <taxon>Pseudomonadati</taxon>
        <taxon>Pseudomonadota</taxon>
        <taxon>Alphaproteobacteria</taxon>
        <taxon>Hyphomicrobiales</taxon>
        <taxon>Ahrensiaceae</taxon>
        <taxon>Pseudahrensia</taxon>
    </lineage>
</organism>
<evidence type="ECO:0000313" key="4">
    <source>
        <dbReference type="Proteomes" id="UP001597101"/>
    </source>
</evidence>
<feature type="domain" description="GFO/IDH/MocA-like oxidoreductase" evidence="2">
    <location>
        <begin position="128"/>
        <end position="245"/>
    </location>
</feature>
<protein>
    <submittedName>
        <fullName evidence="3">Gfo/Idh/MocA family protein</fullName>
    </submittedName>
</protein>
<proteinExistence type="predicted"/>
<accession>A0ABW3FKW3</accession>
<keyword evidence="4" id="KW-1185">Reference proteome</keyword>
<dbReference type="SUPFAM" id="SSF55347">
    <property type="entry name" value="Glyceraldehyde-3-phosphate dehydrogenase-like, C-terminal domain"/>
    <property type="match status" value="1"/>
</dbReference>
<dbReference type="Gene3D" id="3.40.50.720">
    <property type="entry name" value="NAD(P)-binding Rossmann-like Domain"/>
    <property type="match status" value="1"/>
</dbReference>
<comment type="caution">
    <text evidence="3">The sequence shown here is derived from an EMBL/GenBank/DDBJ whole genome shotgun (WGS) entry which is preliminary data.</text>
</comment>
<dbReference type="SUPFAM" id="SSF51735">
    <property type="entry name" value="NAD(P)-binding Rossmann-fold domains"/>
    <property type="match status" value="1"/>
</dbReference>
<dbReference type="InterPro" id="IPR055170">
    <property type="entry name" value="GFO_IDH_MocA-like_dom"/>
</dbReference>
<dbReference type="Gene3D" id="3.30.360.10">
    <property type="entry name" value="Dihydrodipicolinate Reductase, domain 2"/>
    <property type="match status" value="1"/>
</dbReference>
<sequence length="338" mass="37838">MSGPLKVCCIGAGYFGLFHRDAWTRINGAELVACCDNDIEQARKAQVPAYDDVDAMVRETSPDIVDIITPPDTHFGLIEKLIHAGVKTIICQKPFCVSGAQARQAAELAQQSGVRLIVHENFRFQPWFRAMKTVLHDGRLGEVQNFTFRLRTGDGQGPDAYLERQPYFQTMERFLIHETAIHYIDVFRFLFGEPTSIYADLRKLNPALAGEDAGHFIFGFENGMRAVFDGNRHLDHASHNTRLTFGEALLEGTKGCVRLSGDGSLVLRSFGAMEETMLLKPQIWTGFAGNSVHALQSHVVECVLRGETPENTAREYQANLELEEAIYRSDESGMRIKL</sequence>
<dbReference type="InterPro" id="IPR000683">
    <property type="entry name" value="Gfo/Idh/MocA-like_OxRdtase_N"/>
</dbReference>
<gene>
    <name evidence="3" type="ORF">ACFQ14_13205</name>
</gene>
<dbReference type="EMBL" id="JBHTJV010000012">
    <property type="protein sequence ID" value="MFD0917366.1"/>
    <property type="molecule type" value="Genomic_DNA"/>
</dbReference>
<dbReference type="RefSeq" id="WP_377213226.1">
    <property type="nucleotide sequence ID" value="NZ_JBHTJV010000012.1"/>
</dbReference>
<feature type="domain" description="Gfo/Idh/MocA-like oxidoreductase N-terminal" evidence="1">
    <location>
        <begin position="6"/>
        <end position="118"/>
    </location>
</feature>
<name>A0ABW3FKW3_9HYPH</name>
<dbReference type="InterPro" id="IPR036291">
    <property type="entry name" value="NAD(P)-bd_dom_sf"/>
</dbReference>
<evidence type="ECO:0000313" key="3">
    <source>
        <dbReference type="EMBL" id="MFD0917366.1"/>
    </source>
</evidence>
<dbReference type="Proteomes" id="UP001597101">
    <property type="component" value="Unassembled WGS sequence"/>
</dbReference>
<evidence type="ECO:0000259" key="1">
    <source>
        <dbReference type="Pfam" id="PF01408"/>
    </source>
</evidence>
<dbReference type="PANTHER" id="PTHR43708">
    <property type="entry name" value="CONSERVED EXPRESSED OXIDOREDUCTASE (EUROFUNG)"/>
    <property type="match status" value="1"/>
</dbReference>
<evidence type="ECO:0000259" key="2">
    <source>
        <dbReference type="Pfam" id="PF22725"/>
    </source>
</evidence>